<dbReference type="SMART" id="SM00448">
    <property type="entry name" value="REC"/>
    <property type="match status" value="1"/>
</dbReference>
<evidence type="ECO:0000259" key="4">
    <source>
        <dbReference type="PROSITE" id="PS51833"/>
    </source>
</evidence>
<dbReference type="AlphaFoldDB" id="A0A927IEC3"/>
<gene>
    <name evidence="5" type="ORF">IEN85_05240</name>
</gene>
<proteinExistence type="predicted"/>
<evidence type="ECO:0000256" key="2">
    <source>
        <dbReference type="PROSITE-ProRule" id="PRU00169"/>
    </source>
</evidence>
<dbReference type="GO" id="GO:0000160">
    <property type="term" value="P:phosphorelay signal transduction system"/>
    <property type="evidence" value="ECO:0007669"/>
    <property type="project" value="InterPro"/>
</dbReference>
<dbReference type="PANTHER" id="PTHR44591">
    <property type="entry name" value="STRESS RESPONSE REGULATOR PROTEIN 1"/>
    <property type="match status" value="1"/>
</dbReference>
<sequence>MANVLLVDPDEVARMAMGGIVSRSGNRLAAVESVAEAWKFIRGNLKVDIIFLELKLKGENGLTLVQDLKADSLLRKIPLVVYTAHPERDSVKQVLELRVQNFLVKPYREELVYAEISKARSEPWLERYFEAGNPEWEPERLNAMLEKLCSALREGHNSIAKRKAVEGQPQKPLVDWLKRLSLVADKTGAEGVVYCLDELALKASAGKWPTGDESNDPLDLASRLIEAYLKPDTVPEGFLSEEEIKSEAEARERRHWSDALEEERCPVVGMDQLKREFDKITSCPIAESISAAYQMSATGRPTSLAPLLDLVHRDPGLTAEILVAANRLKKDKEDKASDIEETRMGVGLLGEMRLASIGLNFENVAERYFDWGPQLNWPAFRMFQLATGRLAEFVCNYLEMPNLAPIAYTAGLMQDLGKILLTRLHPFALPAIHAHAKRERISLAAAERTFLDCTTHEIAAAYAEKQGLPARFQSVFRWINNPEAASRDEELVAAVSLARDLCRYNHVGYNGDTIFDEPESLAASPEWRVLSKRVYLNFDMKKFERLAHGECLALKRELVGKMPKRSVA</sequence>
<evidence type="ECO:0000256" key="1">
    <source>
        <dbReference type="ARBA" id="ARBA00022553"/>
    </source>
</evidence>
<dbReference type="InterPro" id="IPR001789">
    <property type="entry name" value="Sig_transdc_resp-reg_receiver"/>
</dbReference>
<comment type="caution">
    <text evidence="2">Lacks conserved residue(s) required for the propagation of feature annotation.</text>
</comment>
<dbReference type="CDD" id="cd00156">
    <property type="entry name" value="REC"/>
    <property type="match status" value="1"/>
</dbReference>
<dbReference type="InterPro" id="IPR011006">
    <property type="entry name" value="CheY-like_superfamily"/>
</dbReference>
<evidence type="ECO:0000259" key="3">
    <source>
        <dbReference type="PROSITE" id="PS50110"/>
    </source>
</evidence>
<evidence type="ECO:0000313" key="5">
    <source>
        <dbReference type="EMBL" id="MBD5778887.1"/>
    </source>
</evidence>
<evidence type="ECO:0000313" key="6">
    <source>
        <dbReference type="Proteomes" id="UP000622317"/>
    </source>
</evidence>
<dbReference type="Pfam" id="PF00072">
    <property type="entry name" value="Response_reg"/>
    <property type="match status" value="1"/>
</dbReference>
<feature type="domain" description="Response regulatory" evidence="3">
    <location>
        <begin position="3"/>
        <end position="120"/>
    </location>
</feature>
<keyword evidence="6" id="KW-1185">Reference proteome</keyword>
<dbReference type="Gene3D" id="1.10.3210.10">
    <property type="entry name" value="Hypothetical protein af1432"/>
    <property type="match status" value="1"/>
</dbReference>
<accession>A0A927IEC3</accession>
<dbReference type="Pfam" id="PF08668">
    <property type="entry name" value="HDOD"/>
    <property type="match status" value="1"/>
</dbReference>
<dbReference type="SUPFAM" id="SSF52172">
    <property type="entry name" value="CheY-like"/>
    <property type="match status" value="1"/>
</dbReference>
<dbReference type="PROSITE" id="PS50110">
    <property type="entry name" value="RESPONSE_REGULATORY"/>
    <property type="match status" value="1"/>
</dbReference>
<reference evidence="5" key="1">
    <citation type="submission" date="2020-09" db="EMBL/GenBank/DDBJ databases">
        <title>Pelagicoccus enzymogenes sp. nov. with an EPS production, isolated from marine sediment.</title>
        <authorList>
            <person name="Feng X."/>
        </authorList>
    </citation>
    <scope>NUCLEOTIDE SEQUENCE</scope>
    <source>
        <strain evidence="5">NFK12</strain>
    </source>
</reference>
<dbReference type="InterPro" id="IPR050595">
    <property type="entry name" value="Bact_response_regulator"/>
</dbReference>
<dbReference type="Gene3D" id="3.40.50.2300">
    <property type="match status" value="1"/>
</dbReference>
<comment type="caution">
    <text evidence="5">The sequence shown here is derived from an EMBL/GenBank/DDBJ whole genome shotgun (WGS) entry which is preliminary data.</text>
</comment>
<feature type="domain" description="HDOD" evidence="4">
    <location>
        <begin position="282"/>
        <end position="482"/>
    </location>
</feature>
<protein>
    <submittedName>
        <fullName evidence="5">Response regulator</fullName>
    </submittedName>
</protein>
<dbReference type="SUPFAM" id="SSF109604">
    <property type="entry name" value="HD-domain/PDEase-like"/>
    <property type="match status" value="1"/>
</dbReference>
<dbReference type="PROSITE" id="PS51833">
    <property type="entry name" value="HDOD"/>
    <property type="match status" value="1"/>
</dbReference>
<name>A0A927IEC3_9BACT</name>
<dbReference type="EMBL" id="JACYFG010000006">
    <property type="protein sequence ID" value="MBD5778887.1"/>
    <property type="molecule type" value="Genomic_DNA"/>
</dbReference>
<dbReference type="InterPro" id="IPR013976">
    <property type="entry name" value="HDOD"/>
</dbReference>
<dbReference type="RefSeq" id="WP_191616014.1">
    <property type="nucleotide sequence ID" value="NZ_JACYFG010000006.1"/>
</dbReference>
<dbReference type="Proteomes" id="UP000622317">
    <property type="component" value="Unassembled WGS sequence"/>
</dbReference>
<organism evidence="5 6">
    <name type="scientific">Pelagicoccus enzymogenes</name>
    <dbReference type="NCBI Taxonomy" id="2773457"/>
    <lineage>
        <taxon>Bacteria</taxon>
        <taxon>Pseudomonadati</taxon>
        <taxon>Verrucomicrobiota</taxon>
        <taxon>Opitutia</taxon>
        <taxon>Puniceicoccales</taxon>
        <taxon>Pelagicoccaceae</taxon>
        <taxon>Pelagicoccus</taxon>
    </lineage>
</organism>
<keyword evidence="1" id="KW-0597">Phosphoprotein</keyword>
<dbReference type="PANTHER" id="PTHR44591:SF3">
    <property type="entry name" value="RESPONSE REGULATORY DOMAIN-CONTAINING PROTEIN"/>
    <property type="match status" value="1"/>
</dbReference>